<keyword evidence="5" id="KW-0547">Nucleotide-binding</keyword>
<feature type="transmembrane region" description="Helical" evidence="10">
    <location>
        <begin position="203"/>
        <end position="225"/>
    </location>
</feature>
<dbReference type="GO" id="GO:0046983">
    <property type="term" value="F:protein dimerization activity"/>
    <property type="evidence" value="ECO:0007669"/>
    <property type="project" value="InterPro"/>
</dbReference>
<gene>
    <name evidence="12" type="ORF">GMA10_02805</name>
</gene>
<keyword evidence="7" id="KW-0067">ATP-binding</keyword>
<feature type="transmembrane region" description="Helical" evidence="10">
    <location>
        <begin position="61"/>
        <end position="84"/>
    </location>
</feature>
<dbReference type="GO" id="GO:0005524">
    <property type="term" value="F:ATP binding"/>
    <property type="evidence" value="ECO:0007669"/>
    <property type="project" value="UniProtKB-KW"/>
</dbReference>
<sequence length="502" mass="54495">MGPGHRGRSRARGVDPAPEEIGDSVSASASGVSRLRRWLDDDEHPNWRRPGPSRRQMRNDVVLALVLAIAGFASLVLMSSYGLVAAGGPVSLPEYVVAAVSPLTLVVRRRFPLSTLIASSAVFVPLFYTSFSVSLSVVFQASYFAAIYTTVAWAAHRRATWITLLVITIIFTSWLGITWAASPEVLEDLQSNLAESAGPINPVVAYAIYATLLNLAYLCGAAAFGRGAWRAALRRDRLEHQARTIRDQAQRLARNAVVEERLRLARDLHDSIGHHFTGVGLQAGGARRILAASDDGTEVRLSPAQAGLVRESMAAIETSTREGIGELQTVLRLLRDPDEVETVAGGPNGTTKSIQDLPDLVAGFERMGLSARLSVSDRDRAHLDNLSESLSTVYHHGVYRMVEESLTNVLKHSDANEAQVHLSVNEETEELLVDVVEHGKPVSHVDQGVVPSTGSGLRGMQERASVLGGRVESTSLFPWPGWRTKLVLPLPTDQHSPRKDTV</sequence>
<keyword evidence="3" id="KW-0597">Phosphoprotein</keyword>
<keyword evidence="10" id="KW-0812">Transmembrane</keyword>
<evidence type="ECO:0000256" key="9">
    <source>
        <dbReference type="SAM" id="MobiDB-lite"/>
    </source>
</evidence>
<keyword evidence="10" id="KW-1133">Transmembrane helix</keyword>
<dbReference type="InterPro" id="IPR050482">
    <property type="entry name" value="Sensor_HK_TwoCompSys"/>
</dbReference>
<feature type="domain" description="Signal transduction histidine kinase subgroup 3 dimerisation and phosphoacceptor" evidence="11">
    <location>
        <begin position="260"/>
        <end position="338"/>
    </location>
</feature>
<dbReference type="Gene3D" id="3.30.565.10">
    <property type="entry name" value="Histidine kinase-like ATPase, C-terminal domain"/>
    <property type="match status" value="1"/>
</dbReference>
<dbReference type="EC" id="2.7.13.3" evidence="2"/>
<dbReference type="Proteomes" id="UP000462152">
    <property type="component" value="Unassembled WGS sequence"/>
</dbReference>
<feature type="transmembrane region" description="Helical" evidence="10">
    <location>
        <begin position="162"/>
        <end position="183"/>
    </location>
</feature>
<keyword evidence="8" id="KW-0902">Two-component regulatory system</keyword>
<evidence type="ECO:0000256" key="1">
    <source>
        <dbReference type="ARBA" id="ARBA00000085"/>
    </source>
</evidence>
<evidence type="ECO:0000259" key="11">
    <source>
        <dbReference type="Pfam" id="PF07730"/>
    </source>
</evidence>
<accession>A0A7K1LG32</accession>
<evidence type="ECO:0000313" key="12">
    <source>
        <dbReference type="EMBL" id="MUN54157.1"/>
    </source>
</evidence>
<feature type="region of interest" description="Disordered" evidence="9">
    <location>
        <begin position="1"/>
        <end position="29"/>
    </location>
</feature>
<comment type="caution">
    <text evidence="12">The sequence shown here is derived from an EMBL/GenBank/DDBJ whole genome shotgun (WGS) entry which is preliminary data.</text>
</comment>
<feature type="compositionally biased region" description="Basic residues" evidence="9">
    <location>
        <begin position="1"/>
        <end position="11"/>
    </location>
</feature>
<keyword evidence="13" id="KW-1185">Reference proteome</keyword>
<dbReference type="SUPFAM" id="SSF55874">
    <property type="entry name" value="ATPase domain of HSP90 chaperone/DNA topoisomerase II/histidine kinase"/>
    <property type="match status" value="1"/>
</dbReference>
<dbReference type="Pfam" id="PF07730">
    <property type="entry name" value="HisKA_3"/>
    <property type="match status" value="1"/>
</dbReference>
<dbReference type="Gene3D" id="1.20.5.1930">
    <property type="match status" value="1"/>
</dbReference>
<reference evidence="12 13" key="1">
    <citation type="submission" date="2019-12" db="EMBL/GenBank/DDBJ databases">
        <authorList>
            <person name="Li J."/>
            <person name="Shi Y."/>
            <person name="Xu G."/>
            <person name="Xiao D."/>
            <person name="Ran X."/>
        </authorList>
    </citation>
    <scope>NUCLEOTIDE SEQUENCE [LARGE SCALE GENOMIC DNA]</scope>
    <source>
        <strain evidence="12 13">JCM 15915</strain>
    </source>
</reference>
<dbReference type="AlphaFoldDB" id="A0A7K1LG32"/>
<evidence type="ECO:0000256" key="6">
    <source>
        <dbReference type="ARBA" id="ARBA00022777"/>
    </source>
</evidence>
<feature type="transmembrane region" description="Helical" evidence="10">
    <location>
        <begin position="137"/>
        <end position="155"/>
    </location>
</feature>
<dbReference type="PANTHER" id="PTHR24421:SF10">
    <property type="entry name" value="NITRATE_NITRITE SENSOR PROTEIN NARQ"/>
    <property type="match status" value="1"/>
</dbReference>
<organism evidence="12 13">
    <name type="scientific">Rothia koreensis</name>
    <dbReference type="NCBI Taxonomy" id="592378"/>
    <lineage>
        <taxon>Bacteria</taxon>
        <taxon>Bacillati</taxon>
        <taxon>Actinomycetota</taxon>
        <taxon>Actinomycetes</taxon>
        <taxon>Micrococcales</taxon>
        <taxon>Micrococcaceae</taxon>
        <taxon>Rothia</taxon>
    </lineage>
</organism>
<name>A0A7K1LG32_9MICC</name>
<keyword evidence="6" id="KW-0418">Kinase</keyword>
<evidence type="ECO:0000256" key="2">
    <source>
        <dbReference type="ARBA" id="ARBA00012438"/>
    </source>
</evidence>
<evidence type="ECO:0000256" key="4">
    <source>
        <dbReference type="ARBA" id="ARBA00022679"/>
    </source>
</evidence>
<evidence type="ECO:0000256" key="8">
    <source>
        <dbReference type="ARBA" id="ARBA00023012"/>
    </source>
</evidence>
<evidence type="ECO:0000256" key="5">
    <source>
        <dbReference type="ARBA" id="ARBA00022741"/>
    </source>
</evidence>
<dbReference type="InterPro" id="IPR036890">
    <property type="entry name" value="HATPase_C_sf"/>
</dbReference>
<dbReference type="InterPro" id="IPR011712">
    <property type="entry name" value="Sig_transdc_His_kin_sub3_dim/P"/>
</dbReference>
<keyword evidence="10" id="KW-0472">Membrane</keyword>
<dbReference type="GO" id="GO:0016020">
    <property type="term" value="C:membrane"/>
    <property type="evidence" value="ECO:0007669"/>
    <property type="project" value="InterPro"/>
</dbReference>
<keyword evidence="4" id="KW-0808">Transferase</keyword>
<comment type="catalytic activity">
    <reaction evidence="1">
        <text>ATP + protein L-histidine = ADP + protein N-phospho-L-histidine.</text>
        <dbReference type="EC" id="2.7.13.3"/>
    </reaction>
</comment>
<protein>
    <recommendedName>
        <fullName evidence="2">histidine kinase</fullName>
        <ecNumber evidence="2">2.7.13.3</ecNumber>
    </recommendedName>
</protein>
<dbReference type="PANTHER" id="PTHR24421">
    <property type="entry name" value="NITRATE/NITRITE SENSOR PROTEIN NARX-RELATED"/>
    <property type="match status" value="1"/>
</dbReference>
<dbReference type="GO" id="GO:0000155">
    <property type="term" value="F:phosphorelay sensor kinase activity"/>
    <property type="evidence" value="ECO:0007669"/>
    <property type="project" value="InterPro"/>
</dbReference>
<evidence type="ECO:0000256" key="10">
    <source>
        <dbReference type="SAM" id="Phobius"/>
    </source>
</evidence>
<evidence type="ECO:0000313" key="13">
    <source>
        <dbReference type="Proteomes" id="UP000462152"/>
    </source>
</evidence>
<evidence type="ECO:0000256" key="7">
    <source>
        <dbReference type="ARBA" id="ARBA00022840"/>
    </source>
</evidence>
<dbReference type="EMBL" id="WOGT01000001">
    <property type="protein sequence ID" value="MUN54157.1"/>
    <property type="molecule type" value="Genomic_DNA"/>
</dbReference>
<dbReference type="CDD" id="cd16917">
    <property type="entry name" value="HATPase_UhpB-NarQ-NarX-like"/>
    <property type="match status" value="1"/>
</dbReference>
<evidence type="ECO:0000256" key="3">
    <source>
        <dbReference type="ARBA" id="ARBA00022553"/>
    </source>
</evidence>
<proteinExistence type="predicted"/>